<keyword evidence="2" id="KW-1185">Reference proteome</keyword>
<organism evidence="1 2">
    <name type="scientific">Colletotrichum chrysophilum</name>
    <dbReference type="NCBI Taxonomy" id="1836956"/>
    <lineage>
        <taxon>Eukaryota</taxon>
        <taxon>Fungi</taxon>
        <taxon>Dikarya</taxon>
        <taxon>Ascomycota</taxon>
        <taxon>Pezizomycotina</taxon>
        <taxon>Sordariomycetes</taxon>
        <taxon>Hypocreomycetidae</taxon>
        <taxon>Glomerellales</taxon>
        <taxon>Glomerellaceae</taxon>
        <taxon>Colletotrichum</taxon>
        <taxon>Colletotrichum gloeosporioides species complex</taxon>
    </lineage>
</organism>
<protein>
    <submittedName>
        <fullName evidence="1">Uncharacterized protein</fullName>
    </submittedName>
</protein>
<evidence type="ECO:0000313" key="2">
    <source>
        <dbReference type="Proteomes" id="UP001243330"/>
    </source>
</evidence>
<reference evidence="1" key="1">
    <citation type="submission" date="2023-01" db="EMBL/GenBank/DDBJ databases">
        <title>Colletotrichum chrysophilum M932 genome sequence.</title>
        <authorList>
            <person name="Baroncelli R."/>
        </authorList>
    </citation>
    <scope>NUCLEOTIDE SEQUENCE</scope>
    <source>
        <strain evidence="1">M932</strain>
    </source>
</reference>
<evidence type="ECO:0000313" key="1">
    <source>
        <dbReference type="EMBL" id="KAK1854480.1"/>
    </source>
</evidence>
<dbReference type="Proteomes" id="UP001243330">
    <property type="component" value="Unassembled WGS sequence"/>
</dbReference>
<proteinExistence type="predicted"/>
<gene>
    <name evidence="1" type="ORF">CCHR01_02875</name>
</gene>
<accession>A0AAD9AW65</accession>
<sequence length="228" mass="25138">MEFAIRGNVTAGGATHPFRIAPLNHARRQRHPANPADGLSWSGLAWAEMPMARRTLPHFVAAFQHSVHSSSSLIVAVPSLLRLAPNVLRYRAASGSFHCRLVAVDCCTEIYCASPGDPVFHASPLNTIPYNALASTFLRRIQPRRRTAYGPQSRWTGLSRLGRTRPYEHALGLPSVAPLPVRRWRGNARGPPWLVVPAQSLTLTVDLRMVWCPRGPSLRTLAAISHLL</sequence>
<dbReference type="EMBL" id="JAQOWY010000036">
    <property type="protein sequence ID" value="KAK1854480.1"/>
    <property type="molecule type" value="Genomic_DNA"/>
</dbReference>
<name>A0AAD9AW65_9PEZI</name>
<comment type="caution">
    <text evidence="1">The sequence shown here is derived from an EMBL/GenBank/DDBJ whole genome shotgun (WGS) entry which is preliminary data.</text>
</comment>
<dbReference type="AlphaFoldDB" id="A0AAD9AW65"/>